<dbReference type="SUPFAM" id="SSF55920">
    <property type="entry name" value="Creatinase/aminopeptidase"/>
    <property type="match status" value="1"/>
</dbReference>
<name>A0A4P9WBW5_9FUNG</name>
<dbReference type="Gene3D" id="3.40.350.10">
    <property type="entry name" value="Creatinase/prolidase N-terminal domain"/>
    <property type="match status" value="1"/>
</dbReference>
<feature type="domain" description="Peptidase M24" evidence="1">
    <location>
        <begin position="150"/>
        <end position="357"/>
    </location>
</feature>
<dbReference type="SUPFAM" id="SSF53092">
    <property type="entry name" value="Creatinase/prolidase N-terminal domain"/>
    <property type="match status" value="1"/>
</dbReference>
<proteinExistence type="predicted"/>
<organism evidence="2 3">
    <name type="scientific">Blyttiomyces helicus</name>
    <dbReference type="NCBI Taxonomy" id="388810"/>
    <lineage>
        <taxon>Eukaryota</taxon>
        <taxon>Fungi</taxon>
        <taxon>Fungi incertae sedis</taxon>
        <taxon>Chytridiomycota</taxon>
        <taxon>Chytridiomycota incertae sedis</taxon>
        <taxon>Chytridiomycetes</taxon>
        <taxon>Chytridiomycetes incertae sedis</taxon>
        <taxon>Blyttiomyces</taxon>
    </lineage>
</organism>
<feature type="non-terminal residue" evidence="2">
    <location>
        <position position="1"/>
    </location>
</feature>
<dbReference type="InterPro" id="IPR029149">
    <property type="entry name" value="Creatin/AminoP/Spt16_N"/>
</dbReference>
<evidence type="ECO:0000313" key="3">
    <source>
        <dbReference type="Proteomes" id="UP000269721"/>
    </source>
</evidence>
<dbReference type="InterPro" id="IPR050659">
    <property type="entry name" value="Peptidase_M24B"/>
</dbReference>
<dbReference type="AlphaFoldDB" id="A0A4P9WBW5"/>
<dbReference type="OrthoDB" id="9995434at2759"/>
<protein>
    <submittedName>
        <fullName evidence="2">Peptidase M24, structural domain-containing protein</fullName>
    </submittedName>
</protein>
<dbReference type="Proteomes" id="UP000269721">
    <property type="component" value="Unassembled WGS sequence"/>
</dbReference>
<sequence>EYHDRQSRLATRLLALNHTAFVAEPGPTLQFLVGPSVAWHLSERPFLLIVTATSKVCFVFPTFEATRAMEVLADAAVPLPLCARTWDEDGSAYEEVVRILADVGGVIALDPSARSFLRTGLGAMGLKVTPGAAVIEPLRAVKSRAEIAVLRRANELTKAAIAAAARAAEIGWTEDQLQKTVLAALARVGFTETWTLSLFGANAAFPHGTLGGGGRLGDGGGTMVLIDAGGALGIYQSDISRSFWFGEVGGAPQELKDAWETVSKAQLAALNAIAIGVECRAIDAAARNVIATAGFGSGFEHFTHRLGHGIGLEGHEGPYIVGNNPTPLVPGMAFSLEPGIYSKGRFGIRIEDIVAIGEDGRVEVFGALSTNLDDPFHGHSVIL</sequence>
<evidence type="ECO:0000313" key="2">
    <source>
        <dbReference type="EMBL" id="RKO89984.1"/>
    </source>
</evidence>
<dbReference type="InterPro" id="IPR036005">
    <property type="entry name" value="Creatinase/aminopeptidase-like"/>
</dbReference>
<dbReference type="Pfam" id="PF00557">
    <property type="entry name" value="Peptidase_M24"/>
    <property type="match status" value="1"/>
</dbReference>
<dbReference type="PANTHER" id="PTHR46112:SF2">
    <property type="entry name" value="XAA-PRO AMINOPEPTIDASE P-RELATED"/>
    <property type="match status" value="1"/>
</dbReference>
<reference evidence="3" key="1">
    <citation type="journal article" date="2018" name="Nat. Microbiol.">
        <title>Leveraging single-cell genomics to expand the fungal tree of life.</title>
        <authorList>
            <person name="Ahrendt S.R."/>
            <person name="Quandt C.A."/>
            <person name="Ciobanu D."/>
            <person name="Clum A."/>
            <person name="Salamov A."/>
            <person name="Andreopoulos B."/>
            <person name="Cheng J.F."/>
            <person name="Woyke T."/>
            <person name="Pelin A."/>
            <person name="Henrissat B."/>
            <person name="Reynolds N.K."/>
            <person name="Benny G.L."/>
            <person name="Smith M.E."/>
            <person name="James T.Y."/>
            <person name="Grigoriev I.V."/>
        </authorList>
    </citation>
    <scope>NUCLEOTIDE SEQUENCE [LARGE SCALE GENOMIC DNA]</scope>
</reference>
<evidence type="ECO:0000259" key="1">
    <source>
        <dbReference type="Pfam" id="PF00557"/>
    </source>
</evidence>
<dbReference type="PANTHER" id="PTHR46112">
    <property type="entry name" value="AMINOPEPTIDASE"/>
    <property type="match status" value="1"/>
</dbReference>
<dbReference type="InterPro" id="IPR000994">
    <property type="entry name" value="Pept_M24"/>
</dbReference>
<gene>
    <name evidence="2" type="ORF">BDK51DRAFT_21849</name>
</gene>
<keyword evidence="3" id="KW-1185">Reference proteome</keyword>
<dbReference type="Gene3D" id="3.90.230.10">
    <property type="entry name" value="Creatinase/methionine aminopeptidase superfamily"/>
    <property type="match status" value="1"/>
</dbReference>
<accession>A0A4P9WBW5</accession>
<dbReference type="EMBL" id="KZ995785">
    <property type="protein sequence ID" value="RKO89984.1"/>
    <property type="molecule type" value="Genomic_DNA"/>
</dbReference>